<evidence type="ECO:0000256" key="7">
    <source>
        <dbReference type="SAM" id="MobiDB-lite"/>
    </source>
</evidence>
<dbReference type="KEGG" id="crq:GCK72_015689"/>
<evidence type="ECO:0000256" key="5">
    <source>
        <dbReference type="PROSITE-ProRule" id="PRU00076"/>
    </source>
</evidence>
<dbReference type="GeneID" id="78776138"/>
<dbReference type="InterPro" id="IPR000742">
    <property type="entry name" value="EGF"/>
</dbReference>
<evidence type="ECO:0000256" key="8">
    <source>
        <dbReference type="SAM" id="SignalP"/>
    </source>
</evidence>
<dbReference type="CTD" id="78776138"/>
<evidence type="ECO:0000259" key="9">
    <source>
        <dbReference type="PROSITE" id="PS50026"/>
    </source>
</evidence>
<dbReference type="RefSeq" id="XP_053585840.1">
    <property type="nucleotide sequence ID" value="XM_053731068.1"/>
</dbReference>
<accession>A0A6A5GUS0</accession>
<dbReference type="GO" id="GO:0007219">
    <property type="term" value="P:Notch signaling pathway"/>
    <property type="evidence" value="ECO:0007669"/>
    <property type="project" value="InterPro"/>
</dbReference>
<evidence type="ECO:0000256" key="1">
    <source>
        <dbReference type="ARBA" id="ARBA00022473"/>
    </source>
</evidence>
<organism evidence="11 12">
    <name type="scientific">Caenorhabditis remanei</name>
    <name type="common">Caenorhabditis vulgaris</name>
    <dbReference type="NCBI Taxonomy" id="31234"/>
    <lineage>
        <taxon>Eukaryota</taxon>
        <taxon>Metazoa</taxon>
        <taxon>Ecdysozoa</taxon>
        <taxon>Nematoda</taxon>
        <taxon>Chromadorea</taxon>
        <taxon>Rhabditida</taxon>
        <taxon>Rhabditina</taxon>
        <taxon>Rhabditomorpha</taxon>
        <taxon>Rhabditoidea</taxon>
        <taxon>Rhabditidae</taxon>
        <taxon>Peloderinae</taxon>
        <taxon>Caenorhabditis</taxon>
    </lineage>
</organism>
<name>A0A6A5GUS0_CAERE</name>
<feature type="chain" id="PRO_5025486943" evidence="8">
    <location>
        <begin position="20"/>
        <end position="254"/>
    </location>
</feature>
<dbReference type="InterPro" id="IPR039178">
    <property type="entry name" value="Lag2"/>
</dbReference>
<proteinExistence type="predicted"/>
<evidence type="ECO:0000256" key="2">
    <source>
        <dbReference type="ARBA" id="ARBA00022536"/>
    </source>
</evidence>
<feature type="domain" description="DSL" evidence="10">
    <location>
        <begin position="128"/>
        <end position="169"/>
    </location>
</feature>
<dbReference type="CDD" id="cd00054">
    <property type="entry name" value="EGF_CA"/>
    <property type="match status" value="1"/>
</dbReference>
<evidence type="ECO:0000256" key="3">
    <source>
        <dbReference type="ARBA" id="ARBA00022737"/>
    </source>
</evidence>
<feature type="compositionally biased region" description="Basic and acidic residues" evidence="7">
    <location>
        <begin position="245"/>
        <end position="254"/>
    </location>
</feature>
<keyword evidence="2 5" id="KW-0245">EGF-like domain</keyword>
<dbReference type="GO" id="GO:0005886">
    <property type="term" value="C:plasma membrane"/>
    <property type="evidence" value="ECO:0007669"/>
    <property type="project" value="TreeGrafter"/>
</dbReference>
<dbReference type="AlphaFoldDB" id="A0A6A5GUS0"/>
<dbReference type="GO" id="GO:0005112">
    <property type="term" value="F:Notch binding"/>
    <property type="evidence" value="ECO:0007669"/>
    <property type="project" value="InterPro"/>
</dbReference>
<keyword evidence="8" id="KW-0732">Signal</keyword>
<feature type="disulfide bond" evidence="6">
    <location>
        <begin position="130"/>
        <end position="139"/>
    </location>
</feature>
<evidence type="ECO:0000259" key="10">
    <source>
        <dbReference type="PROSITE" id="PS51051"/>
    </source>
</evidence>
<dbReference type="SMART" id="SM00051">
    <property type="entry name" value="DSL"/>
    <property type="match status" value="1"/>
</dbReference>
<feature type="signal peptide" evidence="8">
    <location>
        <begin position="1"/>
        <end position="19"/>
    </location>
</feature>
<dbReference type="GO" id="GO:0001708">
    <property type="term" value="P:cell fate specification"/>
    <property type="evidence" value="ECO:0007669"/>
    <property type="project" value="InterPro"/>
</dbReference>
<dbReference type="PANTHER" id="PTHR22669:SF10">
    <property type="entry name" value="DELTA-LIKE PROTEIN"/>
    <property type="match status" value="1"/>
</dbReference>
<evidence type="ECO:0000256" key="6">
    <source>
        <dbReference type="PROSITE-ProRule" id="PRU00377"/>
    </source>
</evidence>
<dbReference type="PROSITE" id="PS51051">
    <property type="entry name" value="DSL"/>
    <property type="match status" value="1"/>
</dbReference>
<dbReference type="PANTHER" id="PTHR22669">
    <property type="entry name" value="DELTA/SERRATE/LAG-2 DOMAIN PROTEIN"/>
    <property type="match status" value="1"/>
</dbReference>
<dbReference type="PROSITE" id="PS50026">
    <property type="entry name" value="EGF_3"/>
    <property type="match status" value="1"/>
</dbReference>
<evidence type="ECO:0000256" key="4">
    <source>
        <dbReference type="ARBA" id="ARBA00023157"/>
    </source>
</evidence>
<feature type="domain" description="EGF-like" evidence="9">
    <location>
        <begin position="179"/>
        <end position="213"/>
    </location>
</feature>
<comment type="caution">
    <text evidence="11">The sequence shown here is derived from an EMBL/GenBank/DDBJ whole genome shotgun (WGS) entry which is preliminary data.</text>
</comment>
<evidence type="ECO:0000313" key="12">
    <source>
        <dbReference type="Proteomes" id="UP000483820"/>
    </source>
</evidence>
<keyword evidence="4 6" id="KW-1015">Disulfide bond</keyword>
<reference evidence="11 12" key="1">
    <citation type="submission" date="2019-12" db="EMBL/GenBank/DDBJ databases">
        <title>Chromosome-level assembly of the Caenorhabditis remanei genome.</title>
        <authorList>
            <person name="Teterina A.A."/>
            <person name="Willis J.H."/>
            <person name="Phillips P.C."/>
        </authorList>
    </citation>
    <scope>NUCLEOTIDE SEQUENCE [LARGE SCALE GENOMIC DNA]</scope>
    <source>
        <strain evidence="11 12">PX506</strain>
        <tissue evidence="11">Whole organism</tissue>
    </source>
</reference>
<comment type="caution">
    <text evidence="5">Lacks conserved residue(s) required for the propagation of feature annotation.</text>
</comment>
<gene>
    <name evidence="11" type="ORF">GCK72_015689</name>
</gene>
<dbReference type="InterPro" id="IPR001774">
    <property type="entry name" value="DSL"/>
</dbReference>
<protein>
    <submittedName>
        <fullName evidence="11">Uncharacterized protein</fullName>
    </submittedName>
</protein>
<feature type="region of interest" description="Disordered" evidence="7">
    <location>
        <begin position="224"/>
        <end position="254"/>
    </location>
</feature>
<evidence type="ECO:0000313" key="11">
    <source>
        <dbReference type="EMBL" id="KAF1759228.1"/>
    </source>
</evidence>
<feature type="compositionally biased region" description="Polar residues" evidence="7">
    <location>
        <begin position="230"/>
        <end position="243"/>
    </location>
</feature>
<keyword evidence="3" id="KW-0677">Repeat</keyword>
<dbReference type="EMBL" id="WUAV01000004">
    <property type="protein sequence ID" value="KAF1759228.1"/>
    <property type="molecule type" value="Genomic_DNA"/>
</dbReference>
<dbReference type="Proteomes" id="UP000483820">
    <property type="component" value="Chromosome IV"/>
</dbReference>
<keyword evidence="1" id="KW-0217">Developmental protein</keyword>
<sequence length="254" mass="28734">MRFLLLFSFSILFSSATFSYPTYGNGILEILVESGVSIHAGFVVTYENKSHVTWRQLKPNTPELLIFEGFNVSQKVLNIFELSIRSELMNVTIHDNLTSSSVLFNPLSDQLYDFYHLPLPYIGFEMKIKCAKDWYGIGCQKHCSIKQEGWRCDKNGMPACVLGYCGWNCHQSGSECESYFANCHCKNGGKCYETAEHSTRCQCPLGYTARNRLKIVISSLKEPNVGPDVSQKTSRSSDPQTDNLVVREESIEMT</sequence>
<feature type="disulfide bond" evidence="6">
    <location>
        <begin position="160"/>
        <end position="169"/>
    </location>
</feature>